<feature type="domain" description="Cation efflux protein cytoplasmic" evidence="12">
    <location>
        <begin position="340"/>
        <end position="383"/>
    </location>
</feature>
<evidence type="ECO:0000256" key="10">
    <source>
        <dbReference type="SAM" id="Phobius"/>
    </source>
</evidence>
<proteinExistence type="inferred from homology"/>
<dbReference type="GO" id="GO:0005886">
    <property type="term" value="C:plasma membrane"/>
    <property type="evidence" value="ECO:0007669"/>
    <property type="project" value="TreeGrafter"/>
</dbReference>
<comment type="similarity">
    <text evidence="2">Belongs to the cation diffusion facilitator (CDF) transporter (TC 2.A.4) family. SLC30A subfamily.</text>
</comment>
<keyword evidence="5" id="KW-0864">Zinc transport</keyword>
<name>A0A7S0ZNA2_NOCSC</name>
<dbReference type="Gene3D" id="1.20.1510.10">
    <property type="entry name" value="Cation efflux protein transmembrane domain"/>
    <property type="match status" value="1"/>
</dbReference>
<evidence type="ECO:0000256" key="7">
    <source>
        <dbReference type="ARBA" id="ARBA00023065"/>
    </source>
</evidence>
<protein>
    <submittedName>
        <fullName evidence="13">Uncharacterized protein</fullName>
    </submittedName>
</protein>
<keyword evidence="3" id="KW-0813">Transport</keyword>
<keyword evidence="8 10" id="KW-0472">Membrane</keyword>
<feature type="compositionally biased region" description="Basic and acidic residues" evidence="9">
    <location>
        <begin position="75"/>
        <end position="97"/>
    </location>
</feature>
<dbReference type="AlphaFoldDB" id="A0A7S0ZNA2"/>
<evidence type="ECO:0000313" key="13">
    <source>
        <dbReference type="EMBL" id="CAD8827023.1"/>
    </source>
</evidence>
<dbReference type="EMBL" id="HBFQ01002003">
    <property type="protein sequence ID" value="CAD8827023.1"/>
    <property type="molecule type" value="Transcribed_RNA"/>
</dbReference>
<feature type="transmembrane region" description="Helical" evidence="10">
    <location>
        <begin position="122"/>
        <end position="144"/>
    </location>
</feature>
<evidence type="ECO:0000256" key="5">
    <source>
        <dbReference type="ARBA" id="ARBA00022906"/>
    </source>
</evidence>
<sequence>MSHGGGHVGHSHDHGDLEQPLLHPGDGVGHEAHGHESHGHDAHGDEAHGHECHGHGHGNEVEKGDSGGSGHGHASGHDHGDDHGGGHGHDHGHEHGHGGSACAHGHGHVDDSIAFDKKKMKIAIGFALFFMFVELIGGLIAGSLAIMTDAAHMLSDVSGFVVSILALHLSEQEATLEYSYGFQQAEIIGALFSIMIVWALTAVLVYEAVNRCVHLQEIHGEVMFIIAVLGVVVNIVLAKVLGHSHGHGGDDHGHSHGSEEGAAVQAAIAHAIGDIVQSVGVAVAALCIWLKPFDIGVTADGISRWNYADPACTFLFSVLVLYTTKAPVTRTISTLMAKSPKSIDQTDLAEKLQRIPNVTEVHDIHLWTMGSKAVLCTAHVMVTKPEHCTTTLKRCISLAQEAGINHPTFQIEIEGEFDPEFETYGGLHGPPQRLSSPHLERL</sequence>
<evidence type="ECO:0000256" key="6">
    <source>
        <dbReference type="ARBA" id="ARBA00022989"/>
    </source>
</evidence>
<feature type="compositionally biased region" description="Basic and acidic residues" evidence="9">
    <location>
        <begin position="28"/>
        <end position="65"/>
    </location>
</feature>
<dbReference type="SUPFAM" id="SSF161111">
    <property type="entry name" value="Cation efflux protein transmembrane domain-like"/>
    <property type="match status" value="1"/>
</dbReference>
<evidence type="ECO:0000256" key="8">
    <source>
        <dbReference type="ARBA" id="ARBA00023136"/>
    </source>
</evidence>
<dbReference type="GO" id="GO:0005385">
    <property type="term" value="F:zinc ion transmembrane transporter activity"/>
    <property type="evidence" value="ECO:0007669"/>
    <property type="project" value="TreeGrafter"/>
</dbReference>
<keyword evidence="7" id="KW-0406">Ion transport</keyword>
<keyword evidence="6 10" id="KW-1133">Transmembrane helix</keyword>
<dbReference type="PANTHER" id="PTHR11562:SF17">
    <property type="entry name" value="RE54080P-RELATED"/>
    <property type="match status" value="1"/>
</dbReference>
<dbReference type="InterPro" id="IPR050681">
    <property type="entry name" value="CDF/SLC30A"/>
</dbReference>
<dbReference type="NCBIfam" id="TIGR01297">
    <property type="entry name" value="CDF"/>
    <property type="match status" value="1"/>
</dbReference>
<comment type="subcellular location">
    <subcellularLocation>
        <location evidence="1">Membrane</location>
        <topology evidence="1">Multi-pass membrane protein</topology>
    </subcellularLocation>
</comment>
<evidence type="ECO:0000256" key="2">
    <source>
        <dbReference type="ARBA" id="ARBA00008873"/>
    </source>
</evidence>
<evidence type="ECO:0000256" key="3">
    <source>
        <dbReference type="ARBA" id="ARBA00022448"/>
    </source>
</evidence>
<keyword evidence="5" id="KW-0862">Zinc</keyword>
<dbReference type="InterPro" id="IPR027470">
    <property type="entry name" value="Cation_efflux_CTD"/>
</dbReference>
<dbReference type="Pfam" id="PF16916">
    <property type="entry name" value="ZT_dimer"/>
    <property type="match status" value="1"/>
</dbReference>
<dbReference type="InterPro" id="IPR002524">
    <property type="entry name" value="Cation_efflux"/>
</dbReference>
<evidence type="ECO:0000256" key="9">
    <source>
        <dbReference type="SAM" id="MobiDB-lite"/>
    </source>
</evidence>
<feature type="domain" description="Cation efflux protein transmembrane" evidence="11">
    <location>
        <begin position="121"/>
        <end position="330"/>
    </location>
</feature>
<reference evidence="13" key="1">
    <citation type="submission" date="2021-01" db="EMBL/GenBank/DDBJ databases">
        <authorList>
            <person name="Corre E."/>
            <person name="Pelletier E."/>
            <person name="Niang G."/>
            <person name="Scheremetjew M."/>
            <person name="Finn R."/>
            <person name="Kale V."/>
            <person name="Holt S."/>
            <person name="Cochrane G."/>
            <person name="Meng A."/>
            <person name="Brown T."/>
            <person name="Cohen L."/>
        </authorList>
    </citation>
    <scope>NUCLEOTIDE SEQUENCE</scope>
</reference>
<feature type="region of interest" description="Disordered" evidence="9">
    <location>
        <begin position="1"/>
        <end position="103"/>
    </location>
</feature>
<dbReference type="PANTHER" id="PTHR11562">
    <property type="entry name" value="CATION EFFLUX PROTEIN/ ZINC TRANSPORTER"/>
    <property type="match status" value="1"/>
</dbReference>
<keyword evidence="4 10" id="KW-0812">Transmembrane</keyword>
<feature type="transmembrane region" description="Helical" evidence="10">
    <location>
        <begin position="218"/>
        <end position="237"/>
    </location>
</feature>
<evidence type="ECO:0000259" key="12">
    <source>
        <dbReference type="Pfam" id="PF16916"/>
    </source>
</evidence>
<evidence type="ECO:0000259" key="11">
    <source>
        <dbReference type="Pfam" id="PF01545"/>
    </source>
</evidence>
<feature type="transmembrane region" description="Helical" evidence="10">
    <location>
        <begin position="187"/>
        <end position="206"/>
    </location>
</feature>
<evidence type="ECO:0000256" key="4">
    <source>
        <dbReference type="ARBA" id="ARBA00022692"/>
    </source>
</evidence>
<organism evidence="13">
    <name type="scientific">Noctiluca scintillans</name>
    <name type="common">Sea sparkle</name>
    <name type="synonym">Red tide dinoflagellate</name>
    <dbReference type="NCBI Taxonomy" id="2966"/>
    <lineage>
        <taxon>Eukaryota</taxon>
        <taxon>Sar</taxon>
        <taxon>Alveolata</taxon>
        <taxon>Dinophyceae</taxon>
        <taxon>Noctilucales</taxon>
        <taxon>Noctilucaceae</taxon>
        <taxon>Noctiluca</taxon>
    </lineage>
</organism>
<dbReference type="InterPro" id="IPR058533">
    <property type="entry name" value="Cation_efflux_TM"/>
</dbReference>
<evidence type="ECO:0000256" key="1">
    <source>
        <dbReference type="ARBA" id="ARBA00004141"/>
    </source>
</evidence>
<dbReference type="InterPro" id="IPR027469">
    <property type="entry name" value="Cation_efflux_TMD_sf"/>
</dbReference>
<gene>
    <name evidence="13" type="ORF">NSCI0253_LOCUS1369</name>
</gene>
<dbReference type="Pfam" id="PF01545">
    <property type="entry name" value="Cation_efflux"/>
    <property type="match status" value="1"/>
</dbReference>
<accession>A0A7S0ZNA2</accession>